<feature type="transmembrane region" description="Helical" evidence="2">
    <location>
        <begin position="90"/>
        <end position="110"/>
    </location>
</feature>
<evidence type="ECO:0000256" key="2">
    <source>
        <dbReference type="SAM" id="Phobius"/>
    </source>
</evidence>
<proteinExistence type="predicted"/>
<evidence type="ECO:0008006" key="5">
    <source>
        <dbReference type="Google" id="ProtNLM"/>
    </source>
</evidence>
<gene>
    <name evidence="3" type="ORF">Pa4123_64410</name>
</gene>
<keyword evidence="4" id="KW-1185">Reference proteome</keyword>
<evidence type="ECO:0000313" key="4">
    <source>
        <dbReference type="Proteomes" id="UP001144280"/>
    </source>
</evidence>
<dbReference type="EMBL" id="BSDI01000041">
    <property type="protein sequence ID" value="GLI01165.1"/>
    <property type="molecule type" value="Genomic_DNA"/>
</dbReference>
<keyword evidence="1" id="KW-0175">Coiled coil</keyword>
<keyword evidence="2" id="KW-0472">Membrane</keyword>
<organism evidence="3 4">
    <name type="scientific">Phytohabitans aurantiacus</name>
    <dbReference type="NCBI Taxonomy" id="3016789"/>
    <lineage>
        <taxon>Bacteria</taxon>
        <taxon>Bacillati</taxon>
        <taxon>Actinomycetota</taxon>
        <taxon>Actinomycetes</taxon>
        <taxon>Micromonosporales</taxon>
        <taxon>Micromonosporaceae</taxon>
    </lineage>
</organism>
<feature type="coiled-coil region" evidence="1">
    <location>
        <begin position="8"/>
        <end position="39"/>
    </location>
</feature>
<name>A0ABQ5R433_9ACTN</name>
<keyword evidence="2" id="KW-1133">Transmembrane helix</keyword>
<dbReference type="Proteomes" id="UP001144280">
    <property type="component" value="Unassembled WGS sequence"/>
</dbReference>
<reference evidence="3" key="1">
    <citation type="submission" date="2022-12" db="EMBL/GenBank/DDBJ databases">
        <title>New Phytohabitans aurantiacus sp. RD004123 nov., an actinomycete isolated from soil.</title>
        <authorList>
            <person name="Triningsih D.W."/>
            <person name="Harunari E."/>
            <person name="Igarashi Y."/>
        </authorList>
    </citation>
    <scope>NUCLEOTIDE SEQUENCE</scope>
    <source>
        <strain evidence="3">RD004123</strain>
    </source>
</reference>
<protein>
    <recommendedName>
        <fullName evidence="5">DUF3040 domain-containing protein</fullName>
    </recommendedName>
</protein>
<comment type="caution">
    <text evidence="3">The sequence shown here is derived from an EMBL/GenBank/DDBJ whole genome shotgun (WGS) entry which is preliminary data.</text>
</comment>
<keyword evidence="2" id="KW-0812">Transmembrane</keyword>
<evidence type="ECO:0000256" key="1">
    <source>
        <dbReference type="SAM" id="Coils"/>
    </source>
</evidence>
<sequence>MITDGVRAVSKERAKRRALREAEAARERAVATRRRERRARLRRLKPKLPRRPRTGRLFARRSRTERAGIVALCIVLLTVVWVFVDPIALRVALIALLVLVLPAVVVIAFGRRT</sequence>
<accession>A0ABQ5R433</accession>
<evidence type="ECO:0000313" key="3">
    <source>
        <dbReference type="EMBL" id="GLI01165.1"/>
    </source>
</evidence>
<feature type="transmembrane region" description="Helical" evidence="2">
    <location>
        <begin position="66"/>
        <end position="84"/>
    </location>
</feature>